<keyword evidence="8" id="KW-0333">Golgi apparatus</keyword>
<dbReference type="Pfam" id="PF01762">
    <property type="entry name" value="Galactosyl_T"/>
    <property type="match status" value="1"/>
</dbReference>
<dbReference type="GO" id="GO:0000139">
    <property type="term" value="C:Golgi membrane"/>
    <property type="evidence" value="ECO:0007669"/>
    <property type="project" value="UniProtKB-SubCell"/>
</dbReference>
<evidence type="ECO:0000256" key="2">
    <source>
        <dbReference type="ARBA" id="ARBA00008661"/>
    </source>
</evidence>
<keyword evidence="4" id="KW-0808">Transferase</keyword>
<dbReference type="EMBL" id="BMAO01011332">
    <property type="protein sequence ID" value="GFQ72986.1"/>
    <property type="molecule type" value="Genomic_DNA"/>
</dbReference>
<keyword evidence="5 11" id="KW-0812">Transmembrane</keyword>
<dbReference type="AlphaFoldDB" id="A0A8X6F906"/>
<dbReference type="OrthoDB" id="5512589at2759"/>
<comment type="caution">
    <text evidence="12">The sequence shown here is derived from an EMBL/GenBank/DDBJ whole genome shotgun (WGS) entry which is preliminary data.</text>
</comment>
<evidence type="ECO:0000313" key="12">
    <source>
        <dbReference type="EMBL" id="GFQ72986.1"/>
    </source>
</evidence>
<dbReference type="GO" id="GO:0006493">
    <property type="term" value="P:protein O-linked glycosylation"/>
    <property type="evidence" value="ECO:0007669"/>
    <property type="project" value="TreeGrafter"/>
</dbReference>
<dbReference type="Proteomes" id="UP000887116">
    <property type="component" value="Unassembled WGS sequence"/>
</dbReference>
<keyword evidence="6" id="KW-0735">Signal-anchor</keyword>
<evidence type="ECO:0000256" key="1">
    <source>
        <dbReference type="ARBA" id="ARBA00004323"/>
    </source>
</evidence>
<dbReference type="FunFam" id="3.90.550.50:FF:000001">
    <property type="entry name" value="Hexosyltransferase"/>
    <property type="match status" value="1"/>
</dbReference>
<dbReference type="PANTHER" id="PTHR11214">
    <property type="entry name" value="BETA-1,3-N-ACETYLGLUCOSAMINYLTRANSFERASE"/>
    <property type="match status" value="1"/>
</dbReference>
<protein>
    <submittedName>
        <fullName evidence="12">Beta-1,3-galactosyltransferase 4</fullName>
    </submittedName>
</protein>
<dbReference type="GO" id="GO:0016758">
    <property type="term" value="F:hexosyltransferase activity"/>
    <property type="evidence" value="ECO:0007669"/>
    <property type="project" value="InterPro"/>
</dbReference>
<name>A0A8X6F906_TRICU</name>
<evidence type="ECO:0000256" key="8">
    <source>
        <dbReference type="ARBA" id="ARBA00023034"/>
    </source>
</evidence>
<comment type="subcellular location">
    <subcellularLocation>
        <location evidence="1">Golgi apparatus membrane</location>
        <topology evidence="1">Single-pass type II membrane protein</topology>
    </subcellularLocation>
</comment>
<evidence type="ECO:0000256" key="4">
    <source>
        <dbReference type="ARBA" id="ARBA00022679"/>
    </source>
</evidence>
<evidence type="ECO:0000313" key="13">
    <source>
        <dbReference type="Proteomes" id="UP000887116"/>
    </source>
</evidence>
<organism evidence="12 13">
    <name type="scientific">Trichonephila clavata</name>
    <name type="common">Joro spider</name>
    <name type="synonym">Nephila clavata</name>
    <dbReference type="NCBI Taxonomy" id="2740835"/>
    <lineage>
        <taxon>Eukaryota</taxon>
        <taxon>Metazoa</taxon>
        <taxon>Ecdysozoa</taxon>
        <taxon>Arthropoda</taxon>
        <taxon>Chelicerata</taxon>
        <taxon>Arachnida</taxon>
        <taxon>Araneae</taxon>
        <taxon>Araneomorphae</taxon>
        <taxon>Entelegynae</taxon>
        <taxon>Araneoidea</taxon>
        <taxon>Nephilidae</taxon>
        <taxon>Trichonephila</taxon>
    </lineage>
</organism>
<dbReference type="PANTHER" id="PTHR11214:SF314">
    <property type="entry name" value="HEXOSYLTRANSFERASE"/>
    <property type="match status" value="1"/>
</dbReference>
<accession>A0A8X6F906</accession>
<evidence type="ECO:0000256" key="11">
    <source>
        <dbReference type="SAM" id="Phobius"/>
    </source>
</evidence>
<evidence type="ECO:0000256" key="5">
    <source>
        <dbReference type="ARBA" id="ARBA00022692"/>
    </source>
</evidence>
<gene>
    <name evidence="12" type="primary">B3galt4</name>
    <name evidence="12" type="ORF">TNCT_215561</name>
</gene>
<keyword evidence="13" id="KW-1185">Reference proteome</keyword>
<keyword evidence="10" id="KW-0325">Glycoprotein</keyword>
<evidence type="ECO:0000256" key="9">
    <source>
        <dbReference type="ARBA" id="ARBA00023136"/>
    </source>
</evidence>
<dbReference type="InterPro" id="IPR002659">
    <property type="entry name" value="Glyco_trans_31"/>
</dbReference>
<feature type="transmembrane region" description="Helical" evidence="11">
    <location>
        <begin position="30"/>
        <end position="52"/>
    </location>
</feature>
<sequence length="519" mass="58740">MAKEKTPALLIPQTQYDESNPKDKNCSKSFISWVLAALLIALLVALCIQFLFPVVERRYRTDIDTVHVYEGTPIVHMSSREDAEKALEKEEINPQWHLDFLINPTRLCDTLNPPDSETYKKDPEVKLLVLVPSAISHFDERKSIRKTWGSMANQLHGPMRLGFVLGTTPNSTEEDLIKNESEIHGDIIQADFQDTYRNLTTKSVLMLKWVSKHCAHAQYFLKADDDTFVNLNVLTSLLQKSPFADEEKFIGGFIHRGAQPSRAPTEKYYVSEGDYADDQYPPYASGAAYVTNGPTASQLFEASRSVKPFLPMEDVFVTGLCADEIAASLIHEPSFRYSDPPDPLNWEHYSSLAAAHSIAPDDMELLWDQMTKHLFDFFDFTDSMPSLSDSPEFFDGKSIFDLFNWPKDSKYSHTDSSTLSNIAEKLNSPKLKAEARNWQSNEISKEAGKDKGADTNPFNKKQNSLEEIFHNLARNPDNALKSHESLESDSMRWPPLPLFPFGLGRSGSPSVNITYFLFK</sequence>
<reference evidence="12" key="1">
    <citation type="submission" date="2020-07" db="EMBL/GenBank/DDBJ databases">
        <title>Multicomponent nature underlies the extraordinary mechanical properties of spider dragline silk.</title>
        <authorList>
            <person name="Kono N."/>
            <person name="Nakamura H."/>
            <person name="Mori M."/>
            <person name="Yoshida Y."/>
            <person name="Ohtoshi R."/>
            <person name="Malay A.D."/>
            <person name="Moran D.A.P."/>
            <person name="Tomita M."/>
            <person name="Numata K."/>
            <person name="Arakawa K."/>
        </authorList>
    </citation>
    <scope>NUCLEOTIDE SEQUENCE</scope>
</reference>
<evidence type="ECO:0000256" key="3">
    <source>
        <dbReference type="ARBA" id="ARBA00022676"/>
    </source>
</evidence>
<evidence type="ECO:0000256" key="6">
    <source>
        <dbReference type="ARBA" id="ARBA00022968"/>
    </source>
</evidence>
<proteinExistence type="inferred from homology"/>
<keyword evidence="7 11" id="KW-1133">Transmembrane helix</keyword>
<dbReference type="Gene3D" id="3.90.550.50">
    <property type="match status" value="1"/>
</dbReference>
<keyword evidence="9 11" id="KW-0472">Membrane</keyword>
<evidence type="ECO:0000256" key="7">
    <source>
        <dbReference type="ARBA" id="ARBA00022989"/>
    </source>
</evidence>
<keyword evidence="3" id="KW-0328">Glycosyltransferase</keyword>
<comment type="similarity">
    <text evidence="2">Belongs to the glycosyltransferase 31 family.</text>
</comment>
<evidence type="ECO:0000256" key="10">
    <source>
        <dbReference type="ARBA" id="ARBA00023180"/>
    </source>
</evidence>